<evidence type="ECO:0000259" key="8">
    <source>
        <dbReference type="PROSITE" id="PS50011"/>
    </source>
</evidence>
<dbReference type="Gene3D" id="3.30.200.20">
    <property type="entry name" value="Phosphorylase Kinase, domain 1"/>
    <property type="match status" value="1"/>
</dbReference>
<feature type="binding site" evidence="5">
    <location>
        <position position="58"/>
    </location>
    <ligand>
        <name>ATP</name>
        <dbReference type="ChEBI" id="CHEBI:30616"/>
    </ligand>
</feature>
<dbReference type="PANTHER" id="PTHR43289:SF34">
    <property type="entry name" value="SERINE_THREONINE-PROTEIN KINASE YBDM-RELATED"/>
    <property type="match status" value="1"/>
</dbReference>
<dbReference type="InterPro" id="IPR017441">
    <property type="entry name" value="Protein_kinase_ATP_BS"/>
</dbReference>
<evidence type="ECO:0000256" key="2">
    <source>
        <dbReference type="ARBA" id="ARBA00022741"/>
    </source>
</evidence>
<keyword evidence="3" id="KW-0418">Kinase</keyword>
<dbReference type="InterPro" id="IPR000719">
    <property type="entry name" value="Prot_kinase_dom"/>
</dbReference>
<dbReference type="GO" id="GO:0005524">
    <property type="term" value="F:ATP binding"/>
    <property type="evidence" value="ECO:0007669"/>
    <property type="project" value="UniProtKB-UniRule"/>
</dbReference>
<feature type="domain" description="Protein kinase" evidence="8">
    <location>
        <begin position="30"/>
        <end position="289"/>
    </location>
</feature>
<dbReference type="GO" id="GO:0004674">
    <property type="term" value="F:protein serine/threonine kinase activity"/>
    <property type="evidence" value="ECO:0007669"/>
    <property type="project" value="TreeGrafter"/>
</dbReference>
<dbReference type="CDD" id="cd14014">
    <property type="entry name" value="STKc_PknB_like"/>
    <property type="match status" value="1"/>
</dbReference>
<reference evidence="9 10" key="1">
    <citation type="submission" date="2015-09" db="EMBL/GenBank/DDBJ databases">
        <title>Sorangium comparison.</title>
        <authorList>
            <person name="Zaburannyi N."/>
            <person name="Bunk B."/>
            <person name="Overmann J."/>
            <person name="Mueller R."/>
        </authorList>
    </citation>
    <scope>NUCLEOTIDE SEQUENCE [LARGE SCALE GENOMIC DNA]</scope>
    <source>
        <strain evidence="9 10">So ceGT47</strain>
    </source>
</reference>
<proteinExistence type="predicted"/>
<keyword evidence="4 5" id="KW-0067">ATP-binding</keyword>
<feature type="region of interest" description="Disordered" evidence="6">
    <location>
        <begin position="356"/>
        <end position="445"/>
    </location>
</feature>
<evidence type="ECO:0000256" key="1">
    <source>
        <dbReference type="ARBA" id="ARBA00022679"/>
    </source>
</evidence>
<keyword evidence="2 5" id="KW-0547">Nucleotide-binding</keyword>
<dbReference type="Pfam" id="PF00069">
    <property type="entry name" value="Pkinase"/>
    <property type="match status" value="1"/>
</dbReference>
<dbReference type="Proteomes" id="UP000295781">
    <property type="component" value="Chromosome"/>
</dbReference>
<dbReference type="SMART" id="SM00220">
    <property type="entry name" value="S_TKc"/>
    <property type="match status" value="1"/>
</dbReference>
<evidence type="ECO:0000313" key="9">
    <source>
        <dbReference type="EMBL" id="AUX25789.1"/>
    </source>
</evidence>
<evidence type="ECO:0000313" key="10">
    <source>
        <dbReference type="Proteomes" id="UP000295781"/>
    </source>
</evidence>
<dbReference type="AlphaFoldDB" id="A0A4P2Q8G8"/>
<dbReference type="InterPro" id="IPR011009">
    <property type="entry name" value="Kinase-like_dom_sf"/>
</dbReference>
<feature type="transmembrane region" description="Helical" evidence="7">
    <location>
        <begin position="452"/>
        <end position="474"/>
    </location>
</feature>
<dbReference type="SUPFAM" id="SSF56112">
    <property type="entry name" value="Protein kinase-like (PK-like)"/>
    <property type="match status" value="1"/>
</dbReference>
<evidence type="ECO:0000256" key="7">
    <source>
        <dbReference type="SAM" id="Phobius"/>
    </source>
</evidence>
<organism evidence="9 10">
    <name type="scientific">Sorangium cellulosum</name>
    <name type="common">Polyangium cellulosum</name>
    <dbReference type="NCBI Taxonomy" id="56"/>
    <lineage>
        <taxon>Bacteria</taxon>
        <taxon>Pseudomonadati</taxon>
        <taxon>Myxococcota</taxon>
        <taxon>Polyangia</taxon>
        <taxon>Polyangiales</taxon>
        <taxon>Polyangiaceae</taxon>
        <taxon>Sorangium</taxon>
    </lineage>
</organism>
<name>A0A4P2Q8G8_SORCE</name>
<keyword evidence="7" id="KW-0812">Transmembrane</keyword>
<evidence type="ECO:0000256" key="5">
    <source>
        <dbReference type="PROSITE-ProRule" id="PRU10141"/>
    </source>
</evidence>
<dbReference type="Gene3D" id="1.10.510.10">
    <property type="entry name" value="Transferase(Phosphotransferase) domain 1"/>
    <property type="match status" value="1"/>
</dbReference>
<accession>A0A4P2Q8G8</accession>
<dbReference type="InterPro" id="IPR008271">
    <property type="entry name" value="Ser/Thr_kinase_AS"/>
</dbReference>
<evidence type="ECO:0000256" key="3">
    <source>
        <dbReference type="ARBA" id="ARBA00022777"/>
    </source>
</evidence>
<dbReference type="EMBL" id="CP012670">
    <property type="protein sequence ID" value="AUX25789.1"/>
    <property type="molecule type" value="Genomic_DNA"/>
</dbReference>
<feature type="region of interest" description="Disordered" evidence="6">
    <location>
        <begin position="291"/>
        <end position="330"/>
    </location>
</feature>
<dbReference type="PROSITE" id="PS00108">
    <property type="entry name" value="PROTEIN_KINASE_ST"/>
    <property type="match status" value="1"/>
</dbReference>
<evidence type="ECO:0000256" key="4">
    <source>
        <dbReference type="ARBA" id="ARBA00022840"/>
    </source>
</evidence>
<dbReference type="PROSITE" id="PS50011">
    <property type="entry name" value="PROTEIN_KINASE_DOM"/>
    <property type="match status" value="1"/>
</dbReference>
<evidence type="ECO:0000256" key="6">
    <source>
        <dbReference type="SAM" id="MobiDB-lite"/>
    </source>
</evidence>
<dbReference type="PANTHER" id="PTHR43289">
    <property type="entry name" value="MITOGEN-ACTIVATED PROTEIN KINASE KINASE KINASE 20-RELATED"/>
    <property type="match status" value="1"/>
</dbReference>
<keyword evidence="7" id="KW-1133">Transmembrane helix</keyword>
<gene>
    <name evidence="9" type="ORF">SOCEGT47_063410</name>
</gene>
<dbReference type="PROSITE" id="PS00107">
    <property type="entry name" value="PROTEIN_KINASE_ATP"/>
    <property type="match status" value="1"/>
</dbReference>
<sequence length="664" mass="67856">MLGSAPMLEAEEEELQRLRARVGTTVAGKWRLDALIGAGGMAAVYAATHRVGHRVAIKILHPESAVSREARARFEQEALAAARLGHPAAVQVLDVDVTEQGEPVLVMELLEGESLRQRVARLGGMPVPELLGIIDTLLEVLKAAHDAGIVHRDIKPDNLFLTRDGRLKVLDFGIARMRQGGSGLRTRTGAVLGTTSYMAPEQILGRDVDGRADLYAVGATMFTILTNRRIHDALTEGELLVKMSTLPAPPLASVAPGVDPRVARIVDRALAFQVEHRYPDAQTMLEDVRAARRGEKPPRAAAEMASQDERTRPLGRALPPGPPAGAPLPGAGAPAMAAPAMAAPAMAAPAMAAPAMAAPGAPWPGHAPESAAPGAPWPGHAPASAAPGAPWAGHAPASAAPGAPWAGHAPASAAPGAPWPGHAPASAAPGAPWPGHAPASTARPRAPGSRQLALLLGVAALLFCVGVGAVLLLWPSGDGDAAATVSLKDIPQGASSLVPAADPAGCKPGLPCTCPGGGPGKPDERCLLTCGEAPGCKPSCTDRTVCESRCAGDCQASCARSTVCDTRCGDRCSIDCRNAETCQATCGAGCSYTCEDVASCGPVVGDGSVVRCNRVGRCQVICTGACAVSCSRTGSCQVECQGQGRATRCRDGRMACGQGCALPR</sequence>
<feature type="compositionally biased region" description="Low complexity" evidence="6">
    <location>
        <begin position="370"/>
        <end position="439"/>
    </location>
</feature>
<protein>
    <recommendedName>
        <fullName evidence="8">Protein kinase domain-containing protein</fullName>
    </recommendedName>
</protein>
<keyword evidence="1" id="KW-0808">Transferase</keyword>
<keyword evidence="7" id="KW-0472">Membrane</keyword>